<keyword evidence="3" id="KW-1185">Reference proteome</keyword>
<keyword evidence="1" id="KW-0472">Membrane</keyword>
<proteinExistence type="predicted"/>
<evidence type="ECO:0000256" key="1">
    <source>
        <dbReference type="SAM" id="Phobius"/>
    </source>
</evidence>
<feature type="transmembrane region" description="Helical" evidence="1">
    <location>
        <begin position="142"/>
        <end position="164"/>
    </location>
</feature>
<evidence type="ECO:0000313" key="3">
    <source>
        <dbReference type="Proteomes" id="UP001148838"/>
    </source>
</evidence>
<protein>
    <submittedName>
        <fullName evidence="2">Uncharacterized protein</fullName>
    </submittedName>
</protein>
<keyword evidence="1" id="KW-1133">Transmembrane helix</keyword>
<accession>A0ABQ8TV58</accession>
<reference evidence="2 3" key="1">
    <citation type="journal article" date="2022" name="Allergy">
        <title>Genome assembly and annotation of Periplaneta americana reveal a comprehensive cockroach allergen profile.</title>
        <authorList>
            <person name="Wang L."/>
            <person name="Xiong Q."/>
            <person name="Saelim N."/>
            <person name="Wang L."/>
            <person name="Nong W."/>
            <person name="Wan A.T."/>
            <person name="Shi M."/>
            <person name="Liu X."/>
            <person name="Cao Q."/>
            <person name="Hui J.H.L."/>
            <person name="Sookrung N."/>
            <person name="Leung T.F."/>
            <person name="Tungtrongchitr A."/>
            <person name="Tsui S.K.W."/>
        </authorList>
    </citation>
    <scope>NUCLEOTIDE SEQUENCE [LARGE SCALE GENOMIC DNA]</scope>
    <source>
        <strain evidence="2">PWHHKU_190912</strain>
    </source>
</reference>
<sequence>MTIRFLETSAVEAILIAPRLCSVCKSLKHKHESLEFADFHVNVLRTALRIVLSFGTAVAHVAMNYGTRLDSRKKWRLSTRVCSVSHVLYIVILCQDDVTNLSRSSVRERGFITVYIVGSSLISDADCNDILQSGQETESFPLGLPFLAIYIIFSLHFTVGFLHVSEYLQPSQSDDKHV</sequence>
<gene>
    <name evidence="2" type="ORF">ANN_02039</name>
</gene>
<comment type="caution">
    <text evidence="2">The sequence shown here is derived from an EMBL/GenBank/DDBJ whole genome shotgun (WGS) entry which is preliminary data.</text>
</comment>
<dbReference type="EMBL" id="JAJSOF020000001">
    <property type="protein sequence ID" value="KAJ4450612.1"/>
    <property type="molecule type" value="Genomic_DNA"/>
</dbReference>
<dbReference type="Proteomes" id="UP001148838">
    <property type="component" value="Unassembled WGS sequence"/>
</dbReference>
<evidence type="ECO:0000313" key="2">
    <source>
        <dbReference type="EMBL" id="KAJ4450612.1"/>
    </source>
</evidence>
<organism evidence="2 3">
    <name type="scientific">Periplaneta americana</name>
    <name type="common">American cockroach</name>
    <name type="synonym">Blatta americana</name>
    <dbReference type="NCBI Taxonomy" id="6978"/>
    <lineage>
        <taxon>Eukaryota</taxon>
        <taxon>Metazoa</taxon>
        <taxon>Ecdysozoa</taxon>
        <taxon>Arthropoda</taxon>
        <taxon>Hexapoda</taxon>
        <taxon>Insecta</taxon>
        <taxon>Pterygota</taxon>
        <taxon>Neoptera</taxon>
        <taxon>Polyneoptera</taxon>
        <taxon>Dictyoptera</taxon>
        <taxon>Blattodea</taxon>
        <taxon>Blattoidea</taxon>
        <taxon>Blattidae</taxon>
        <taxon>Blattinae</taxon>
        <taxon>Periplaneta</taxon>
    </lineage>
</organism>
<keyword evidence="1" id="KW-0812">Transmembrane</keyword>
<name>A0ABQ8TV58_PERAM</name>